<gene>
    <name evidence="1" type="ordered locus">RPB_1823</name>
</gene>
<dbReference type="HOGENOM" id="CLU_1037775_0_0_5"/>
<name>Q2IZ29_RHOP2</name>
<protein>
    <submittedName>
        <fullName evidence="1">Uncharacterized protein</fullName>
    </submittedName>
</protein>
<keyword evidence="2" id="KW-1185">Reference proteome</keyword>
<dbReference type="AlphaFoldDB" id="Q2IZ29"/>
<sequence length="268" mass="29949">MRASSVGAVSELLKTLLPKDGTPVLNRVLRVMLARELGRSIDDEIYEQARDQLFAAGQIGRVRGQGGQIFLAKSELGRPQEKPDTRSARTEAELMAPLGRYLRGAFVRELDIPDHGASLIKDTSRLGPPLARWARPDFILVTAMRFRFMPGAQLDVYSFELKAEHGATDLAVYEALAQTRFTHFGYLVWHLPETSKAEARLPEITAQCSQHGVGLIRIHDPDSDEAFETLLDPVRKATPPAEVDGFLEQRLDEHERMTLLRALDGDRP</sequence>
<dbReference type="STRING" id="316058.RPB_1823"/>
<dbReference type="OrthoDB" id="8444337at2"/>
<dbReference type="eggNOG" id="ENOG503454Q">
    <property type="taxonomic scope" value="Bacteria"/>
</dbReference>
<evidence type="ECO:0000313" key="1">
    <source>
        <dbReference type="EMBL" id="ABD06531.1"/>
    </source>
</evidence>
<accession>Q2IZ29</accession>
<dbReference type="KEGG" id="rpb:RPB_1823"/>
<dbReference type="Proteomes" id="UP000008809">
    <property type="component" value="Chromosome"/>
</dbReference>
<organism evidence="1 2">
    <name type="scientific">Rhodopseudomonas palustris (strain HaA2)</name>
    <dbReference type="NCBI Taxonomy" id="316058"/>
    <lineage>
        <taxon>Bacteria</taxon>
        <taxon>Pseudomonadati</taxon>
        <taxon>Pseudomonadota</taxon>
        <taxon>Alphaproteobacteria</taxon>
        <taxon>Hyphomicrobiales</taxon>
        <taxon>Nitrobacteraceae</taxon>
        <taxon>Rhodopseudomonas</taxon>
    </lineage>
</organism>
<dbReference type="EMBL" id="CP000250">
    <property type="protein sequence ID" value="ABD06531.1"/>
    <property type="molecule type" value="Genomic_DNA"/>
</dbReference>
<reference evidence="1 2" key="1">
    <citation type="submission" date="2006-01" db="EMBL/GenBank/DDBJ databases">
        <title>Complete sequence of Rhodopseudomonas palustris HaA2.</title>
        <authorList>
            <consortium name="US DOE Joint Genome Institute"/>
            <person name="Copeland A."/>
            <person name="Lucas S."/>
            <person name="Lapidus A."/>
            <person name="Barry K."/>
            <person name="Detter J.C."/>
            <person name="Glavina T."/>
            <person name="Hammon N."/>
            <person name="Israni S."/>
            <person name="Pitluck S."/>
            <person name="Chain P."/>
            <person name="Malfatti S."/>
            <person name="Shin M."/>
            <person name="Vergez L."/>
            <person name="Schmutz J."/>
            <person name="Larimer F."/>
            <person name="Land M."/>
            <person name="Hauser L."/>
            <person name="Pelletier D.A."/>
            <person name="Kyrpides N."/>
            <person name="Anderson I."/>
            <person name="Oda Y."/>
            <person name="Harwood C.S."/>
            <person name="Richardson P."/>
        </authorList>
    </citation>
    <scope>NUCLEOTIDE SEQUENCE [LARGE SCALE GENOMIC DNA]</scope>
    <source>
        <strain evidence="1 2">HaA2</strain>
    </source>
</reference>
<evidence type="ECO:0000313" key="2">
    <source>
        <dbReference type="Proteomes" id="UP000008809"/>
    </source>
</evidence>
<proteinExistence type="predicted"/>